<dbReference type="Proteomes" id="UP000298274">
    <property type="component" value="Chromosome"/>
</dbReference>
<dbReference type="AlphaFoldDB" id="A0A6B9XKI6"/>
<reference evidence="2" key="1">
    <citation type="submission" date="2019-04" db="EMBL/GenBank/DDBJ databases">
        <title>Complete genome sequence of Pseudomonas veronii strain PVy, a versatile degrader capable of using multiple contaminants as sole carbon sources.</title>
        <authorList>
            <person name="Lopez-Echartea E."/>
            <person name="Ridl J."/>
            <person name="Pajer P."/>
            <person name="Strejcek M."/>
            <person name="Suman J."/>
            <person name="Uhlik O."/>
        </authorList>
    </citation>
    <scope>NUCLEOTIDE SEQUENCE [LARGE SCALE GENOMIC DNA]</scope>
    <source>
        <strain evidence="2">Pvy</strain>
    </source>
</reference>
<evidence type="ECO:0000313" key="2">
    <source>
        <dbReference type="Proteomes" id="UP000298274"/>
    </source>
</evidence>
<proteinExistence type="predicted"/>
<evidence type="ECO:0000313" key="1">
    <source>
        <dbReference type="EMBL" id="QHR77783.1"/>
    </source>
</evidence>
<dbReference type="EMBL" id="CP039631">
    <property type="protein sequence ID" value="QHR77783.1"/>
    <property type="molecule type" value="Genomic_DNA"/>
</dbReference>
<protein>
    <submittedName>
        <fullName evidence="1">Uncharacterized protein</fullName>
    </submittedName>
</protein>
<organism evidence="1 2">
    <name type="scientific">Pseudomonas veronii</name>
    <dbReference type="NCBI Taxonomy" id="76761"/>
    <lineage>
        <taxon>Bacteria</taxon>
        <taxon>Pseudomonadati</taxon>
        <taxon>Pseudomonadota</taxon>
        <taxon>Gammaproteobacteria</taxon>
        <taxon>Pseudomonadales</taxon>
        <taxon>Pseudomonadaceae</taxon>
        <taxon>Pseudomonas</taxon>
    </lineage>
</organism>
<dbReference type="RefSeq" id="WP_163957552.1">
    <property type="nucleotide sequence ID" value="NZ_CP039631.3"/>
</dbReference>
<name>A0A6B9XKI6_PSEVE</name>
<gene>
    <name evidence="1" type="ORF">E4167_35565</name>
</gene>
<sequence length="85" mass="9790">MSAFHLFLSRVETRFFVLGRCEKGVAGALALDLELAAGCCSFRPCGRRLGRRLGWAKDRISLNGVFFQFYSLTRIIDEITRYEFY</sequence>
<accession>A0A6B9XKI6</accession>